<evidence type="ECO:0000313" key="2">
    <source>
        <dbReference type="EMBL" id="KAJ1115077.1"/>
    </source>
</evidence>
<name>A0AAV7NG92_PLEWA</name>
<comment type="caution">
    <text evidence="2">The sequence shown here is derived from an EMBL/GenBank/DDBJ whole genome shotgun (WGS) entry which is preliminary data.</text>
</comment>
<reference evidence="2" key="1">
    <citation type="journal article" date="2022" name="bioRxiv">
        <title>Sequencing and chromosome-scale assembly of the giantPleurodeles waltlgenome.</title>
        <authorList>
            <person name="Brown T."/>
            <person name="Elewa A."/>
            <person name="Iarovenko S."/>
            <person name="Subramanian E."/>
            <person name="Araus A.J."/>
            <person name="Petzold A."/>
            <person name="Susuki M."/>
            <person name="Suzuki K.-i.T."/>
            <person name="Hayashi T."/>
            <person name="Toyoda A."/>
            <person name="Oliveira C."/>
            <person name="Osipova E."/>
            <person name="Leigh N.D."/>
            <person name="Simon A."/>
            <person name="Yun M.H."/>
        </authorList>
    </citation>
    <scope>NUCLEOTIDE SEQUENCE</scope>
    <source>
        <strain evidence="2">20211129_DDA</strain>
        <tissue evidence="2">Liver</tissue>
    </source>
</reference>
<evidence type="ECO:0000313" key="3">
    <source>
        <dbReference type="Proteomes" id="UP001066276"/>
    </source>
</evidence>
<gene>
    <name evidence="2" type="ORF">NDU88_003305</name>
</gene>
<keyword evidence="3" id="KW-1185">Reference proteome</keyword>
<organism evidence="2 3">
    <name type="scientific">Pleurodeles waltl</name>
    <name type="common">Iberian ribbed newt</name>
    <dbReference type="NCBI Taxonomy" id="8319"/>
    <lineage>
        <taxon>Eukaryota</taxon>
        <taxon>Metazoa</taxon>
        <taxon>Chordata</taxon>
        <taxon>Craniata</taxon>
        <taxon>Vertebrata</taxon>
        <taxon>Euteleostomi</taxon>
        <taxon>Amphibia</taxon>
        <taxon>Batrachia</taxon>
        <taxon>Caudata</taxon>
        <taxon>Salamandroidea</taxon>
        <taxon>Salamandridae</taxon>
        <taxon>Pleurodelinae</taxon>
        <taxon>Pleurodeles</taxon>
    </lineage>
</organism>
<dbReference type="AlphaFoldDB" id="A0AAV7NG92"/>
<protein>
    <submittedName>
        <fullName evidence="2">Uncharacterized protein</fullName>
    </submittedName>
</protein>
<proteinExistence type="predicted"/>
<sequence length="156" mass="16482">MGATTAPWKYIVVKTTSSGPGAGGRGGKHQLNQSPLLPPSPSLPKPTTHGQRCNPRTTRSTTWHRTLGPGLAGFRLRREQCVPRVASQQPPGTAGRVDRGGNGSSRRATTPTGALDVAPSEVCGRVPGRTLKMQSGRAHYPRAALKSSDYLLHSLA</sequence>
<evidence type="ECO:0000256" key="1">
    <source>
        <dbReference type="SAM" id="MobiDB-lite"/>
    </source>
</evidence>
<accession>A0AAV7NG92</accession>
<feature type="compositionally biased region" description="Polar residues" evidence="1">
    <location>
        <begin position="48"/>
        <end position="64"/>
    </location>
</feature>
<dbReference type="EMBL" id="JANPWB010000012">
    <property type="protein sequence ID" value="KAJ1115077.1"/>
    <property type="molecule type" value="Genomic_DNA"/>
</dbReference>
<feature type="region of interest" description="Disordered" evidence="1">
    <location>
        <begin position="15"/>
        <end position="68"/>
    </location>
</feature>
<dbReference type="Proteomes" id="UP001066276">
    <property type="component" value="Chromosome 8"/>
</dbReference>
<feature type="region of interest" description="Disordered" evidence="1">
    <location>
        <begin position="83"/>
        <end position="120"/>
    </location>
</feature>